<dbReference type="PANTHER" id="PTHR46018:SF2">
    <property type="entry name" value="ZINC PHOSPHODIESTERASE ELAC PROTEIN 1"/>
    <property type="match status" value="1"/>
</dbReference>
<evidence type="ECO:0000256" key="8">
    <source>
        <dbReference type="HAMAP-Rule" id="MF_01818"/>
    </source>
</evidence>
<dbReference type="InterPro" id="IPR036866">
    <property type="entry name" value="RibonucZ/Hydroxyglut_hydro"/>
</dbReference>
<evidence type="ECO:0000256" key="1">
    <source>
        <dbReference type="ARBA" id="ARBA00011738"/>
    </source>
</evidence>
<dbReference type="NCBIfam" id="TIGR02651">
    <property type="entry name" value="RNase_Z"/>
    <property type="match status" value="1"/>
</dbReference>
<protein>
    <recommendedName>
        <fullName evidence="8">Ribonuclease Z</fullName>
        <shortName evidence="8">RNase Z</shortName>
        <ecNumber evidence="8">3.1.26.11</ecNumber>
    </recommendedName>
    <alternativeName>
        <fullName evidence="8">tRNA 3 endonuclease</fullName>
    </alternativeName>
    <alternativeName>
        <fullName evidence="8">tRNase Z</fullName>
    </alternativeName>
</protein>
<keyword evidence="5 8" id="KW-0255">Endonuclease</keyword>
<dbReference type="SMART" id="SM00849">
    <property type="entry name" value="Lactamase_B"/>
    <property type="match status" value="1"/>
</dbReference>
<keyword evidence="2 8" id="KW-0819">tRNA processing</keyword>
<feature type="domain" description="Metallo-beta-lactamase" evidence="9">
    <location>
        <begin position="18"/>
        <end position="242"/>
    </location>
</feature>
<feature type="binding site" evidence="8">
    <location>
        <position position="206"/>
    </location>
    <ligand>
        <name>Zn(2+)</name>
        <dbReference type="ChEBI" id="CHEBI:29105"/>
        <label>1</label>
        <note>catalytic</note>
    </ligand>
</feature>
<reference evidence="10" key="1">
    <citation type="submission" date="2020-02" db="EMBL/GenBank/DDBJ databases">
        <authorList>
            <person name="Meier V. D."/>
        </authorList>
    </citation>
    <scope>NUCLEOTIDE SEQUENCE</scope>
    <source>
        <strain evidence="10">AVDCRST_MAG68</strain>
    </source>
</reference>
<evidence type="ECO:0000256" key="6">
    <source>
        <dbReference type="ARBA" id="ARBA00022801"/>
    </source>
</evidence>
<feature type="binding site" evidence="8">
    <location>
        <position position="64"/>
    </location>
    <ligand>
        <name>Zn(2+)</name>
        <dbReference type="ChEBI" id="CHEBI:29105"/>
        <label>2</label>
        <note>catalytic</note>
    </ligand>
</feature>
<dbReference type="Gene3D" id="3.60.15.10">
    <property type="entry name" value="Ribonuclease Z/Hydroxyacylglutathione hydrolase-like"/>
    <property type="match status" value="1"/>
</dbReference>
<feature type="binding site" evidence="8">
    <location>
        <position position="63"/>
    </location>
    <ligand>
        <name>Zn(2+)</name>
        <dbReference type="ChEBI" id="CHEBI:29105"/>
        <label>2</label>
        <note>catalytic</note>
    </ligand>
</feature>
<comment type="subunit">
    <text evidence="1 8">Homodimer.</text>
</comment>
<feature type="active site" description="Proton acceptor" evidence="8">
    <location>
        <position position="63"/>
    </location>
</feature>
<gene>
    <name evidence="8" type="primary">rnz</name>
    <name evidence="10" type="ORF">AVDCRST_MAG68-2725</name>
</gene>
<dbReference type="InterPro" id="IPR013471">
    <property type="entry name" value="RNase_Z/BN"/>
</dbReference>
<keyword evidence="4 8" id="KW-0479">Metal-binding</keyword>
<evidence type="ECO:0000259" key="9">
    <source>
        <dbReference type="SMART" id="SM00849"/>
    </source>
</evidence>
<feature type="binding site" evidence="8">
    <location>
        <position position="136"/>
    </location>
    <ligand>
        <name>Zn(2+)</name>
        <dbReference type="ChEBI" id="CHEBI:29105"/>
        <label>1</label>
        <note>catalytic</note>
    </ligand>
</feature>
<keyword evidence="6 8" id="KW-0378">Hydrolase</keyword>
<comment type="similarity">
    <text evidence="8">Belongs to the RNase Z family.</text>
</comment>
<dbReference type="NCBIfam" id="NF000801">
    <property type="entry name" value="PRK00055.1-3"/>
    <property type="match status" value="1"/>
</dbReference>
<dbReference type="CDD" id="cd07717">
    <property type="entry name" value="RNaseZ_ZiPD-like_MBL-fold"/>
    <property type="match status" value="1"/>
</dbReference>
<evidence type="ECO:0000256" key="5">
    <source>
        <dbReference type="ARBA" id="ARBA00022759"/>
    </source>
</evidence>
<dbReference type="Pfam" id="PF00753">
    <property type="entry name" value="Lactamase_B"/>
    <property type="match status" value="1"/>
</dbReference>
<keyword evidence="7 8" id="KW-0862">Zinc</keyword>
<accession>A0A6J4KY80</accession>
<dbReference type="InterPro" id="IPR001279">
    <property type="entry name" value="Metallo-B-lactamas"/>
</dbReference>
<dbReference type="GO" id="GO:0008270">
    <property type="term" value="F:zinc ion binding"/>
    <property type="evidence" value="ECO:0007669"/>
    <property type="project" value="UniProtKB-UniRule"/>
</dbReference>
<evidence type="ECO:0000256" key="2">
    <source>
        <dbReference type="ARBA" id="ARBA00022694"/>
    </source>
</evidence>
<sequence length="303" mass="33062">MRVTFLGTAAARPTVGRNVSSLVIQREGDVLVFDCGEGTQRQMMRFGTGFGFHDIFFTHLHADHFLGVIGLLRTLGLQAREEPMTLWTPRGTEATLRQAVELGVERVPFEVRIVGVEPGEKIARGVYDVVPFPAKHAGRALGYAVVEHDRLGRFNAQLVRDLGVPEGPLWGKLHHGQDVEVDGRTVRAADVVGAPRPGRKVVYTGDTRPTPATREIAAGADLLIHECTFASDEAERAVATGHSTAREAAQVAADAGVLRLALTHFSPRYADDPRVLEREARTLFPEAIAAYDGLTIEVPYRSE</sequence>
<feature type="binding site" evidence="8">
    <location>
        <position position="61"/>
    </location>
    <ligand>
        <name>Zn(2+)</name>
        <dbReference type="ChEBI" id="CHEBI:29105"/>
        <label>1</label>
        <note>catalytic</note>
    </ligand>
</feature>
<evidence type="ECO:0000256" key="3">
    <source>
        <dbReference type="ARBA" id="ARBA00022722"/>
    </source>
</evidence>
<evidence type="ECO:0000256" key="4">
    <source>
        <dbReference type="ARBA" id="ARBA00022723"/>
    </source>
</evidence>
<name>A0A6J4KY80_9BACT</name>
<feature type="binding site" evidence="8">
    <location>
        <position position="206"/>
    </location>
    <ligand>
        <name>Zn(2+)</name>
        <dbReference type="ChEBI" id="CHEBI:29105"/>
        <label>2</label>
        <note>catalytic</note>
    </ligand>
</feature>
<dbReference type="HAMAP" id="MF_01818">
    <property type="entry name" value="RNase_Z_BN"/>
    <property type="match status" value="1"/>
</dbReference>
<keyword evidence="3 8" id="KW-0540">Nuclease</keyword>
<evidence type="ECO:0000313" key="10">
    <source>
        <dbReference type="EMBL" id="CAA9317278.1"/>
    </source>
</evidence>
<dbReference type="PANTHER" id="PTHR46018">
    <property type="entry name" value="ZINC PHOSPHODIESTERASE ELAC PROTEIN 1"/>
    <property type="match status" value="1"/>
</dbReference>
<evidence type="ECO:0000256" key="7">
    <source>
        <dbReference type="ARBA" id="ARBA00022833"/>
    </source>
</evidence>
<feature type="binding site" evidence="8">
    <location>
        <position position="59"/>
    </location>
    <ligand>
        <name>Zn(2+)</name>
        <dbReference type="ChEBI" id="CHEBI:29105"/>
        <label>1</label>
        <note>catalytic</note>
    </ligand>
</feature>
<dbReference type="SUPFAM" id="SSF56281">
    <property type="entry name" value="Metallo-hydrolase/oxidoreductase"/>
    <property type="match status" value="1"/>
</dbReference>
<comment type="catalytic activity">
    <reaction evidence="8">
        <text>Endonucleolytic cleavage of RNA, removing extra 3' nucleotides from tRNA precursor, generating 3' termini of tRNAs. A 3'-hydroxy group is left at the tRNA terminus and a 5'-phosphoryl group is left at the trailer molecule.</text>
        <dbReference type="EC" id="3.1.26.11"/>
    </reaction>
</comment>
<dbReference type="EMBL" id="CADCTW010000089">
    <property type="protein sequence ID" value="CAA9317278.1"/>
    <property type="molecule type" value="Genomic_DNA"/>
</dbReference>
<organism evidence="10">
    <name type="scientific">uncultured Gemmatimonadota bacterium</name>
    <dbReference type="NCBI Taxonomy" id="203437"/>
    <lineage>
        <taxon>Bacteria</taxon>
        <taxon>Pseudomonadati</taxon>
        <taxon>Gemmatimonadota</taxon>
        <taxon>environmental samples</taxon>
    </lineage>
</organism>
<comment type="function">
    <text evidence="8">Zinc phosphodiesterase, which displays some tRNA 3'-processing endonuclease activity. Probably involved in tRNA maturation, by removing a 3'-trailer from precursor tRNA.</text>
</comment>
<dbReference type="AlphaFoldDB" id="A0A6J4KY80"/>
<proteinExistence type="inferred from homology"/>
<feature type="binding site" evidence="8">
    <location>
        <position position="264"/>
    </location>
    <ligand>
        <name>Zn(2+)</name>
        <dbReference type="ChEBI" id="CHEBI:29105"/>
        <label>2</label>
        <note>catalytic</note>
    </ligand>
</feature>
<dbReference type="EC" id="3.1.26.11" evidence="8"/>
<comment type="cofactor">
    <cofactor evidence="8">
        <name>Zn(2+)</name>
        <dbReference type="ChEBI" id="CHEBI:29105"/>
    </cofactor>
    <text evidence="8">Binds 2 Zn(2+) ions.</text>
</comment>
<dbReference type="GO" id="GO:0042781">
    <property type="term" value="F:3'-tRNA processing endoribonuclease activity"/>
    <property type="evidence" value="ECO:0007669"/>
    <property type="project" value="UniProtKB-UniRule"/>
</dbReference>